<dbReference type="Proteomes" id="UP000663844">
    <property type="component" value="Unassembled WGS sequence"/>
</dbReference>
<comment type="caution">
    <text evidence="1">The sequence shown here is derived from an EMBL/GenBank/DDBJ whole genome shotgun (WGS) entry which is preliminary data.</text>
</comment>
<feature type="non-terminal residue" evidence="1">
    <location>
        <position position="1"/>
    </location>
</feature>
<name>A0A820MCL6_9BILA</name>
<reference evidence="1" key="1">
    <citation type="submission" date="2021-02" db="EMBL/GenBank/DDBJ databases">
        <authorList>
            <person name="Nowell W R."/>
        </authorList>
    </citation>
    <scope>NUCLEOTIDE SEQUENCE</scope>
</reference>
<feature type="non-terminal residue" evidence="1">
    <location>
        <position position="31"/>
    </location>
</feature>
<protein>
    <submittedName>
        <fullName evidence="1">Uncharacterized protein</fullName>
    </submittedName>
</protein>
<gene>
    <name evidence="1" type="ORF">OXD698_LOCUS49881</name>
</gene>
<dbReference type="EMBL" id="CAJOAZ010023051">
    <property type="protein sequence ID" value="CAF4371802.1"/>
    <property type="molecule type" value="Genomic_DNA"/>
</dbReference>
<accession>A0A820MCL6</accession>
<organism evidence="1 2">
    <name type="scientific">Adineta steineri</name>
    <dbReference type="NCBI Taxonomy" id="433720"/>
    <lineage>
        <taxon>Eukaryota</taxon>
        <taxon>Metazoa</taxon>
        <taxon>Spiralia</taxon>
        <taxon>Gnathifera</taxon>
        <taxon>Rotifera</taxon>
        <taxon>Eurotatoria</taxon>
        <taxon>Bdelloidea</taxon>
        <taxon>Adinetida</taxon>
        <taxon>Adinetidae</taxon>
        <taxon>Adineta</taxon>
    </lineage>
</organism>
<evidence type="ECO:0000313" key="2">
    <source>
        <dbReference type="Proteomes" id="UP000663844"/>
    </source>
</evidence>
<dbReference type="AlphaFoldDB" id="A0A820MCL6"/>
<evidence type="ECO:0000313" key="1">
    <source>
        <dbReference type="EMBL" id="CAF4371802.1"/>
    </source>
</evidence>
<sequence length="31" mass="3506">PVQISQFDELQTAWKHQCAADIKGNSSSFRI</sequence>
<proteinExistence type="predicted"/>